<dbReference type="RefSeq" id="WP_099509455.1">
    <property type="nucleotide sequence ID" value="NZ_CP016616.1"/>
</dbReference>
<organism evidence="1">
    <name type="scientific">Microvirga ossetica</name>
    <dbReference type="NCBI Taxonomy" id="1882682"/>
    <lineage>
        <taxon>Bacteria</taxon>
        <taxon>Pseudomonadati</taxon>
        <taxon>Pseudomonadota</taxon>
        <taxon>Alphaproteobacteria</taxon>
        <taxon>Hyphomicrobiales</taxon>
        <taxon>Methylobacteriaceae</taxon>
        <taxon>Microvirga</taxon>
    </lineage>
</organism>
<name>A0A1B2EET0_9HYPH</name>
<dbReference type="EMBL" id="CP016616">
    <property type="protein sequence ID" value="ANY78463.1"/>
    <property type="molecule type" value="Genomic_DNA"/>
</dbReference>
<accession>A0A1B2EET0</accession>
<proteinExistence type="predicted"/>
<reference evidence="1" key="1">
    <citation type="submission" date="2016-07" db="EMBL/GenBank/DDBJ databases">
        <title>Microvirga ossetica sp. nov. a new species of rhizobia isolated from root nodules of the legume species Vicia alpestris Steven originated from North Ossetia region in the Caucasus.</title>
        <authorList>
            <person name="Safronova V.I."/>
            <person name="Kuznetsova I.G."/>
            <person name="Sazanova A.L."/>
            <person name="Belimov A."/>
            <person name="Andronov E."/>
            <person name="Osledkin Y.S."/>
            <person name="Onishchuk O.P."/>
            <person name="Kurchak O.N."/>
            <person name="Shaposhnikov A.I."/>
            <person name="Willems A."/>
            <person name="Tikhonovich I.A."/>
        </authorList>
    </citation>
    <scope>NUCLEOTIDE SEQUENCE [LARGE SCALE GENOMIC DNA]</scope>
    <source>
        <strain evidence="1">V5/3M</strain>
    </source>
</reference>
<dbReference type="OrthoDB" id="8266307at2"/>
<gene>
    <name evidence="1" type="ORF">BB934_09660</name>
</gene>
<dbReference type="AlphaFoldDB" id="A0A1B2EET0"/>
<evidence type="ECO:0000313" key="1">
    <source>
        <dbReference type="EMBL" id="ANY78463.1"/>
    </source>
</evidence>
<sequence length="87" mass="9092">MAGFAKLQMSPPEVKSEAEWHQAINDAGLFLDAFGAKAAAFGWSPDDVFSGHGLAWALKGATVTAITTTGASLSDGRSFDLFGSEQQ</sequence>
<protein>
    <submittedName>
        <fullName evidence="1">Uncharacterized protein</fullName>
    </submittedName>
</protein>
<dbReference type="KEGG" id="moc:BB934_09660"/>